<evidence type="ECO:0000313" key="8">
    <source>
        <dbReference type="EMBL" id="GAA0149963.1"/>
    </source>
</evidence>
<dbReference type="InterPro" id="IPR013083">
    <property type="entry name" value="Znf_RING/FYVE/PHD"/>
</dbReference>
<evidence type="ECO:0000256" key="1">
    <source>
        <dbReference type="ARBA" id="ARBA00022723"/>
    </source>
</evidence>
<keyword evidence="2 4" id="KW-0863">Zinc-finger</keyword>
<organism evidence="8 9">
    <name type="scientific">Lithospermum erythrorhizon</name>
    <name type="common">Purple gromwell</name>
    <name type="synonym">Lithospermum officinale var. erythrorhizon</name>
    <dbReference type="NCBI Taxonomy" id="34254"/>
    <lineage>
        <taxon>Eukaryota</taxon>
        <taxon>Viridiplantae</taxon>
        <taxon>Streptophyta</taxon>
        <taxon>Embryophyta</taxon>
        <taxon>Tracheophyta</taxon>
        <taxon>Spermatophyta</taxon>
        <taxon>Magnoliopsida</taxon>
        <taxon>eudicotyledons</taxon>
        <taxon>Gunneridae</taxon>
        <taxon>Pentapetalae</taxon>
        <taxon>asterids</taxon>
        <taxon>lamiids</taxon>
        <taxon>Boraginales</taxon>
        <taxon>Boraginaceae</taxon>
        <taxon>Boraginoideae</taxon>
        <taxon>Lithospermeae</taxon>
        <taxon>Lithospermum</taxon>
    </lineage>
</organism>
<dbReference type="Proteomes" id="UP001454036">
    <property type="component" value="Unassembled WGS sequence"/>
</dbReference>
<dbReference type="InterPro" id="IPR011011">
    <property type="entry name" value="Znf_FYVE_PHD"/>
</dbReference>
<dbReference type="SMART" id="SM00184">
    <property type="entry name" value="RING"/>
    <property type="match status" value="1"/>
</dbReference>
<dbReference type="SUPFAM" id="SSF57850">
    <property type="entry name" value="RING/U-box"/>
    <property type="match status" value="1"/>
</dbReference>
<evidence type="ECO:0000313" key="9">
    <source>
        <dbReference type="Proteomes" id="UP001454036"/>
    </source>
</evidence>
<dbReference type="GO" id="GO:0008270">
    <property type="term" value="F:zinc ion binding"/>
    <property type="evidence" value="ECO:0007669"/>
    <property type="project" value="UniProtKB-KW"/>
</dbReference>
<evidence type="ECO:0000256" key="4">
    <source>
        <dbReference type="PROSITE-ProRule" id="PRU00175"/>
    </source>
</evidence>
<protein>
    <recommendedName>
        <fullName evidence="10">RING-type E3 ubiquitin transferase BRCA1</fullName>
    </recommendedName>
</protein>
<evidence type="ECO:0000256" key="2">
    <source>
        <dbReference type="ARBA" id="ARBA00022771"/>
    </source>
</evidence>
<keyword evidence="9" id="KW-1185">Reference proteome</keyword>
<dbReference type="PANTHER" id="PTHR47776:SF2">
    <property type="entry name" value="RING-TYPE E3 UBIQUITIN TRANSFERASE BRCA1"/>
    <property type="match status" value="1"/>
</dbReference>
<proteinExistence type="predicted"/>
<keyword evidence="1" id="KW-0479">Metal-binding</keyword>
<dbReference type="EMBL" id="BAABME010001503">
    <property type="protein sequence ID" value="GAA0149963.1"/>
    <property type="molecule type" value="Genomic_DNA"/>
</dbReference>
<dbReference type="PROSITE" id="PS00518">
    <property type="entry name" value="ZF_RING_1"/>
    <property type="match status" value="1"/>
</dbReference>
<dbReference type="SMART" id="SM00292">
    <property type="entry name" value="BRCT"/>
    <property type="match status" value="1"/>
</dbReference>
<dbReference type="InterPro" id="IPR001357">
    <property type="entry name" value="BRCT_dom"/>
</dbReference>
<comment type="caution">
    <text evidence="8">The sequence shown here is derived from an EMBL/GenBank/DDBJ whole genome shotgun (WGS) entry which is preliminary data.</text>
</comment>
<name>A0AAV3PFD5_LITER</name>
<dbReference type="InterPro" id="IPR017907">
    <property type="entry name" value="Znf_RING_CS"/>
</dbReference>
<gene>
    <name evidence="8" type="ORF">LIER_09009</name>
</gene>
<accession>A0AAV3PFD5</accession>
<feature type="domain" description="BRCT" evidence="7">
    <location>
        <begin position="13"/>
        <end position="104"/>
    </location>
</feature>
<dbReference type="PROSITE" id="PS50172">
    <property type="entry name" value="BRCT"/>
    <property type="match status" value="1"/>
</dbReference>
<dbReference type="AlphaFoldDB" id="A0AAV3PFD5"/>
<dbReference type="Gene3D" id="3.40.50.10190">
    <property type="entry name" value="BRCT domain"/>
    <property type="match status" value="1"/>
</dbReference>
<keyword evidence="3" id="KW-0862">Zinc</keyword>
<evidence type="ECO:0000256" key="5">
    <source>
        <dbReference type="SAM" id="MobiDB-lite"/>
    </source>
</evidence>
<feature type="domain" description="RING-type" evidence="6">
    <location>
        <begin position="372"/>
        <end position="417"/>
    </location>
</feature>
<dbReference type="SUPFAM" id="SSF52113">
    <property type="entry name" value="BRCT domain"/>
    <property type="match status" value="1"/>
</dbReference>
<dbReference type="Gene3D" id="3.30.40.10">
    <property type="entry name" value="Zinc/RING finger domain, C3HC4 (zinc finger)"/>
    <property type="match status" value="1"/>
</dbReference>
<evidence type="ECO:0008006" key="10">
    <source>
        <dbReference type="Google" id="ProtNLM"/>
    </source>
</evidence>
<evidence type="ECO:0000259" key="7">
    <source>
        <dbReference type="PROSITE" id="PS50172"/>
    </source>
</evidence>
<dbReference type="PANTHER" id="PTHR47776">
    <property type="entry name" value="F5A8.9 PROTEIN"/>
    <property type="match status" value="1"/>
</dbReference>
<dbReference type="Pfam" id="PF12738">
    <property type="entry name" value="PTCB-BRCT"/>
    <property type="match status" value="1"/>
</dbReference>
<reference evidence="8 9" key="1">
    <citation type="submission" date="2024-01" db="EMBL/GenBank/DDBJ databases">
        <title>The complete chloroplast genome sequence of Lithospermum erythrorhizon: insights into the phylogenetic relationship among Boraginaceae species and the maternal lineages of purple gromwells.</title>
        <authorList>
            <person name="Okada T."/>
            <person name="Watanabe K."/>
        </authorList>
    </citation>
    <scope>NUCLEOTIDE SEQUENCE [LARGE SCALE GENOMIC DNA]</scope>
</reference>
<dbReference type="SUPFAM" id="SSF57903">
    <property type="entry name" value="FYVE/PHD zinc finger"/>
    <property type="match status" value="1"/>
</dbReference>
<dbReference type="PROSITE" id="PS50089">
    <property type="entry name" value="ZF_RING_2"/>
    <property type="match status" value="1"/>
</dbReference>
<feature type="compositionally biased region" description="Basic and acidic residues" evidence="5">
    <location>
        <begin position="166"/>
        <end position="183"/>
    </location>
</feature>
<evidence type="ECO:0000256" key="3">
    <source>
        <dbReference type="ARBA" id="ARBA00022833"/>
    </source>
</evidence>
<feature type="region of interest" description="Disordered" evidence="5">
    <location>
        <begin position="218"/>
        <end position="247"/>
    </location>
</feature>
<dbReference type="InterPro" id="IPR036420">
    <property type="entry name" value="BRCT_dom_sf"/>
</dbReference>
<dbReference type="Pfam" id="PF13639">
    <property type="entry name" value="zf-RING_2"/>
    <property type="match status" value="1"/>
</dbReference>
<sequence>MDDDSLQSQRRVSLQLPIRGMENVVATVTGYHGSDRFNLIKMIDRSGAKFVGYMNNSITHLVCWRFEGKKYELAKKFKVKVVNHRWIEECIRNGKRVLEDPYTDRCSGEEVGTLTLDISQFADKESCQYYSKSRSKKQIIDIDSEESAPILCPNRTLLNENEEPCFDRLPRQKRKNSELGESSRRHHRLVKNNEKKNSSFSSLSPYSKCRGRQIIDELSDGTTDSDGPPNSDLLAKPKKRNVSLGEREISRGGRRLVKKNATLDNFIFILDPEQEHNRAPILNERIEGTTSHGSVQKHDRELGSRQEREVLEEIQEVIDVTNTIDHEDQPVAQSNSSLFRRELHEECSLPDDECSNEIEQGGRSSKAPEISCVICLEGVNLERGLLLCGHWFCFLCIYDWARACLEKRKPPRCPLCKASFESIRKYTHTSDNPDQKVYTQTSVPAHLGIDVWVSVDNEAPMFSANLYPDDRVTFLTNPLAGSVCCRCLQNEFEDLLERCNVCQRLCVHRFCLDPPLFPWTCDGCKDLQTLHRRRLIS</sequence>
<dbReference type="InterPro" id="IPR001841">
    <property type="entry name" value="Znf_RING"/>
</dbReference>
<evidence type="ECO:0000259" key="6">
    <source>
        <dbReference type="PROSITE" id="PS50089"/>
    </source>
</evidence>
<feature type="region of interest" description="Disordered" evidence="5">
    <location>
        <begin position="166"/>
        <end position="206"/>
    </location>
</feature>